<organism evidence="2 3">
    <name type="scientific">Aspergillus oryzae</name>
    <name type="common">Yellow koji mold</name>
    <dbReference type="NCBI Taxonomy" id="5062"/>
    <lineage>
        <taxon>Eukaryota</taxon>
        <taxon>Fungi</taxon>
        <taxon>Dikarya</taxon>
        <taxon>Ascomycota</taxon>
        <taxon>Pezizomycotina</taxon>
        <taxon>Eurotiomycetes</taxon>
        <taxon>Eurotiomycetidae</taxon>
        <taxon>Eurotiales</taxon>
        <taxon>Aspergillaceae</taxon>
        <taxon>Aspergillus</taxon>
        <taxon>Aspergillus subgen. Circumdati</taxon>
    </lineage>
</organism>
<dbReference type="AlphaFoldDB" id="A0AAN5BYM7"/>
<gene>
    <name evidence="2" type="ORF">Aory04_000782900</name>
</gene>
<reference evidence="2" key="1">
    <citation type="submission" date="2023-04" db="EMBL/GenBank/DDBJ databases">
        <title>Aspergillus oryzae NBRC 4228.</title>
        <authorList>
            <person name="Ichikawa N."/>
            <person name="Sato H."/>
            <person name="Tonouchi N."/>
        </authorList>
    </citation>
    <scope>NUCLEOTIDE SEQUENCE</scope>
    <source>
        <strain evidence="2">NBRC 4228</strain>
    </source>
</reference>
<protein>
    <submittedName>
        <fullName evidence="2">Unnamed protein product</fullName>
    </submittedName>
</protein>
<sequence length="331" mass="36176">MASQVPALLRFLSQDAKMPLAAAMGKVMELQKAGLTSGLGRRDNTTPFDIECALSLPTTSATEDELSKVVLLTNRAPLVLAFAVCVLKHTMPEQPISSRLSLAQAVVSANSRSKAASLGIESENSADQEGWGEGQPVVRVLGREVKVLKRWDYNPREGKPEGVASSEQDEDIHHADNDMLGQDVSDLDNSNGMPPLWGIDLEALRSAHRDNSIGASNANEPLPIFTPGAARSYLLKSFTEASKDNNPASDKPSRKRLSQTDAEKETCLRNLLRSIDLVCQSWAPFLSREDLDRRAWAWYTHVRPAVQSGVAGWGEKGRVKLSDILALRRQP</sequence>
<feature type="region of interest" description="Disordered" evidence="1">
    <location>
        <begin position="241"/>
        <end position="262"/>
    </location>
</feature>
<proteinExistence type="predicted"/>
<dbReference type="Proteomes" id="UP001165205">
    <property type="component" value="Unassembled WGS sequence"/>
</dbReference>
<accession>A0AAN5BYM7</accession>
<dbReference type="EMBL" id="BSYA01000094">
    <property type="protein sequence ID" value="GMG32056.1"/>
    <property type="molecule type" value="Genomic_DNA"/>
</dbReference>
<comment type="caution">
    <text evidence="2">The sequence shown here is derived from an EMBL/GenBank/DDBJ whole genome shotgun (WGS) entry which is preliminary data.</text>
</comment>
<evidence type="ECO:0000313" key="2">
    <source>
        <dbReference type="EMBL" id="GMG32056.1"/>
    </source>
</evidence>
<evidence type="ECO:0000256" key="1">
    <source>
        <dbReference type="SAM" id="MobiDB-lite"/>
    </source>
</evidence>
<name>A0AAN5BYM7_ASPOZ</name>
<evidence type="ECO:0000313" key="3">
    <source>
        <dbReference type="Proteomes" id="UP001165205"/>
    </source>
</evidence>